<dbReference type="STRING" id="662755.CRES_1550"/>
<dbReference type="PANTHER" id="PTHR30007:SF1">
    <property type="entry name" value="BLR1914 PROTEIN"/>
    <property type="match status" value="1"/>
</dbReference>
<keyword evidence="3" id="KW-1185">Reference proteome</keyword>
<dbReference type="Pfam" id="PF01609">
    <property type="entry name" value="DDE_Tnp_1"/>
    <property type="match status" value="1"/>
</dbReference>
<organism evidence="2 3">
    <name type="scientific">Corynebacterium resistens (strain DSM 45100 / JCM 12819 / GTC 2026 / SICGH 158)</name>
    <dbReference type="NCBI Taxonomy" id="662755"/>
    <lineage>
        <taxon>Bacteria</taxon>
        <taxon>Bacillati</taxon>
        <taxon>Actinomycetota</taxon>
        <taxon>Actinomycetes</taxon>
        <taxon>Mycobacteriales</taxon>
        <taxon>Corynebacteriaceae</taxon>
        <taxon>Corynebacterium</taxon>
    </lineage>
</organism>
<dbReference type="HOGENOM" id="CLU_055261_9_1_11"/>
<dbReference type="GO" id="GO:0004803">
    <property type="term" value="F:transposase activity"/>
    <property type="evidence" value="ECO:0007669"/>
    <property type="project" value="InterPro"/>
</dbReference>
<dbReference type="PANTHER" id="PTHR30007">
    <property type="entry name" value="PHP DOMAIN PROTEIN"/>
    <property type="match status" value="1"/>
</dbReference>
<dbReference type="AlphaFoldDB" id="F8E031"/>
<name>F8E031_CORRG</name>
<dbReference type="Proteomes" id="UP000000492">
    <property type="component" value="Chromosome"/>
</dbReference>
<evidence type="ECO:0000313" key="2">
    <source>
        <dbReference type="EMBL" id="AEI09902.1"/>
    </source>
</evidence>
<dbReference type="GO" id="GO:0003677">
    <property type="term" value="F:DNA binding"/>
    <property type="evidence" value="ECO:0007669"/>
    <property type="project" value="InterPro"/>
</dbReference>
<dbReference type="EMBL" id="CP002857">
    <property type="protein sequence ID" value="AEI09902.1"/>
    <property type="molecule type" value="Genomic_DNA"/>
</dbReference>
<evidence type="ECO:0000313" key="3">
    <source>
        <dbReference type="Proteomes" id="UP000000492"/>
    </source>
</evidence>
<evidence type="ECO:0000259" key="1">
    <source>
        <dbReference type="Pfam" id="PF01609"/>
    </source>
</evidence>
<dbReference type="GO" id="GO:0006313">
    <property type="term" value="P:DNA transposition"/>
    <property type="evidence" value="ECO:0007669"/>
    <property type="project" value="InterPro"/>
</dbReference>
<reference evidence="2 3" key="1">
    <citation type="journal article" date="2012" name="BMC Genomics">
        <title>Complete genome sequence, lifestyle, and multi-drug resistance of the human pathogen Corynebacterium resistens DSM 45100 isolated from blood samples of a leukemia patient.</title>
        <authorList>
            <person name="Schroder J."/>
            <person name="Maus I."/>
            <person name="Meyer K."/>
            <person name="Wordemann S."/>
            <person name="Blom J."/>
            <person name="Jaenicke S."/>
            <person name="Schneider J."/>
            <person name="Trost E."/>
            <person name="Tauch A."/>
        </authorList>
    </citation>
    <scope>NUCLEOTIDE SEQUENCE [LARGE SCALE GENOMIC DNA]</scope>
    <source>
        <strain evidence="3">DSM 45100 / JCM 12819 / CCUG 50093 / GTC 2026 / SICGH 158</strain>
    </source>
</reference>
<gene>
    <name evidence="2" type="ordered locus">CRES_1550</name>
</gene>
<dbReference type="NCBIfam" id="NF033580">
    <property type="entry name" value="transpos_IS5_3"/>
    <property type="match status" value="1"/>
</dbReference>
<feature type="domain" description="Transposase IS4-like" evidence="1">
    <location>
        <begin position="51"/>
        <end position="196"/>
    </location>
</feature>
<sequence length="208" mass="23234">MSSGGPRSRARSTGSCRWIHRSRVCISTVRPCPGAQGAPSNYKRSGPEPCDHAIGRSRGGLTTKIHLVCDGRARPLAFVLTGGQVADTSVFTCVLDEIRVPGRGQARTRPDRVLADKGYPSKKNRAWLRERGIKATIPERADQIEKRQKRPGRPIDFGNEQRERYKGRNVIERCFNAVKQWRGLASRFDKTARSYAAGIYLSATLQWI</sequence>
<accession>F8E031</accession>
<protein>
    <submittedName>
        <fullName evidence="2">Transposase for insertion sequence element</fullName>
    </submittedName>
</protein>
<proteinExistence type="predicted"/>
<dbReference type="eggNOG" id="COG3293">
    <property type="taxonomic scope" value="Bacteria"/>
</dbReference>
<dbReference type="InterPro" id="IPR002559">
    <property type="entry name" value="Transposase_11"/>
</dbReference>
<dbReference type="KEGG" id="crd:CRES_1550"/>